<comment type="caution">
    <text evidence="2">The sequence shown here is derived from an EMBL/GenBank/DDBJ whole genome shotgun (WGS) entry which is preliminary data.</text>
</comment>
<gene>
    <name evidence="2" type="ORF">KUF71_022730</name>
</gene>
<keyword evidence="3" id="KW-1185">Reference proteome</keyword>
<sequence>MRQPVPSKLQSTKAAMSKIKKDTVKSHAAGQQKLDADMDFNLSLTENGKLNDSNQDSNSDDEGETPNGSGCLCPMDLFFRKYVNSNPLGLLET</sequence>
<proteinExistence type="predicted"/>
<dbReference type="Proteomes" id="UP001219518">
    <property type="component" value="Unassembled WGS sequence"/>
</dbReference>
<organism evidence="2 3">
    <name type="scientific">Frankliniella fusca</name>
    <dbReference type="NCBI Taxonomy" id="407009"/>
    <lineage>
        <taxon>Eukaryota</taxon>
        <taxon>Metazoa</taxon>
        <taxon>Ecdysozoa</taxon>
        <taxon>Arthropoda</taxon>
        <taxon>Hexapoda</taxon>
        <taxon>Insecta</taxon>
        <taxon>Pterygota</taxon>
        <taxon>Neoptera</taxon>
        <taxon>Paraneoptera</taxon>
        <taxon>Thysanoptera</taxon>
        <taxon>Terebrantia</taxon>
        <taxon>Thripoidea</taxon>
        <taxon>Thripidae</taxon>
        <taxon>Frankliniella</taxon>
    </lineage>
</organism>
<feature type="region of interest" description="Disordered" evidence="1">
    <location>
        <begin position="1"/>
        <end position="68"/>
    </location>
</feature>
<protein>
    <submittedName>
        <fullName evidence="2">DNA repair/transcription protein MET18/MMS19</fullName>
    </submittedName>
</protein>
<name>A0AAE1H2X6_9NEOP</name>
<reference evidence="2" key="2">
    <citation type="journal article" date="2023" name="BMC Genomics">
        <title>Pest status, molecular evolution, and epigenetic factors derived from the genome assembly of Frankliniella fusca, a thysanopteran phytovirus vector.</title>
        <authorList>
            <person name="Catto M.A."/>
            <person name="Labadie P.E."/>
            <person name="Jacobson A.L."/>
            <person name="Kennedy G.G."/>
            <person name="Srinivasan R."/>
            <person name="Hunt B.G."/>
        </authorList>
    </citation>
    <scope>NUCLEOTIDE SEQUENCE</scope>
    <source>
        <strain evidence="2">PL_HMW_Pooled</strain>
    </source>
</reference>
<reference evidence="2" key="1">
    <citation type="submission" date="2021-07" db="EMBL/GenBank/DDBJ databases">
        <authorList>
            <person name="Catto M.A."/>
            <person name="Jacobson A."/>
            <person name="Kennedy G."/>
            <person name="Labadie P."/>
            <person name="Hunt B.G."/>
            <person name="Srinivasan R."/>
        </authorList>
    </citation>
    <scope>NUCLEOTIDE SEQUENCE</scope>
    <source>
        <strain evidence="2">PL_HMW_Pooled</strain>
        <tissue evidence="2">Head</tissue>
    </source>
</reference>
<evidence type="ECO:0000313" key="3">
    <source>
        <dbReference type="Proteomes" id="UP001219518"/>
    </source>
</evidence>
<evidence type="ECO:0000256" key="1">
    <source>
        <dbReference type="SAM" id="MobiDB-lite"/>
    </source>
</evidence>
<dbReference type="EMBL" id="JAHWGI010000316">
    <property type="protein sequence ID" value="KAK3913276.1"/>
    <property type="molecule type" value="Genomic_DNA"/>
</dbReference>
<dbReference type="AlphaFoldDB" id="A0AAE1H2X6"/>
<evidence type="ECO:0000313" key="2">
    <source>
        <dbReference type="EMBL" id="KAK3913276.1"/>
    </source>
</evidence>
<accession>A0AAE1H2X6</accession>